<accession>A0AA46AE36</accession>
<dbReference type="Gene3D" id="3.40.50.2300">
    <property type="match status" value="1"/>
</dbReference>
<evidence type="ECO:0000313" key="1">
    <source>
        <dbReference type="EMBL" id="SMP09742.1"/>
    </source>
</evidence>
<keyword evidence="2" id="KW-1185">Reference proteome</keyword>
<dbReference type="EMBL" id="FXTX01000007">
    <property type="protein sequence ID" value="SMP09742.1"/>
    <property type="molecule type" value="Genomic_DNA"/>
</dbReference>
<dbReference type="Proteomes" id="UP001157947">
    <property type="component" value="Unassembled WGS sequence"/>
</dbReference>
<proteinExistence type="predicted"/>
<dbReference type="SUPFAM" id="SSF52172">
    <property type="entry name" value="CheY-like"/>
    <property type="match status" value="1"/>
</dbReference>
<evidence type="ECO:0000313" key="2">
    <source>
        <dbReference type="Proteomes" id="UP001157947"/>
    </source>
</evidence>
<organism evidence="1 2">
    <name type="scientific">Venenivibrio stagnispumantis</name>
    <dbReference type="NCBI Taxonomy" id="407998"/>
    <lineage>
        <taxon>Bacteria</taxon>
        <taxon>Pseudomonadati</taxon>
        <taxon>Aquificota</taxon>
        <taxon>Aquificia</taxon>
        <taxon>Aquificales</taxon>
        <taxon>Hydrogenothermaceae</taxon>
        <taxon>Venenivibrio</taxon>
    </lineage>
</organism>
<dbReference type="AlphaFoldDB" id="A0AA46AE36"/>
<dbReference type="RefSeq" id="WP_265134663.1">
    <property type="nucleotide sequence ID" value="NZ_FXTX01000007.1"/>
</dbReference>
<dbReference type="InterPro" id="IPR011006">
    <property type="entry name" value="CheY-like_superfamily"/>
</dbReference>
<evidence type="ECO:0008006" key="3">
    <source>
        <dbReference type="Google" id="ProtNLM"/>
    </source>
</evidence>
<gene>
    <name evidence="1" type="ORF">SAMN06264868_10718</name>
</gene>
<name>A0AA46AE36_9AQUI</name>
<reference evidence="1" key="1">
    <citation type="submission" date="2017-05" db="EMBL/GenBank/DDBJ databases">
        <authorList>
            <person name="Varghese N."/>
            <person name="Submissions S."/>
        </authorList>
    </citation>
    <scope>NUCLEOTIDE SEQUENCE</scope>
    <source>
        <strain evidence="1">DSM 18763</strain>
    </source>
</reference>
<protein>
    <recommendedName>
        <fullName evidence="3">Response regulatory domain-containing protein</fullName>
    </recommendedName>
</protein>
<sequence length="45" mass="5265">MKKEFKVLLIDDEERILKVIGKSLEDEGFKVINANSKMKRTVDKQ</sequence>
<comment type="caution">
    <text evidence="1">The sequence shown here is derived from an EMBL/GenBank/DDBJ whole genome shotgun (WGS) entry which is preliminary data.</text>
</comment>